<dbReference type="InterPro" id="IPR029032">
    <property type="entry name" value="AhpD-like"/>
</dbReference>
<dbReference type="Pfam" id="PF02627">
    <property type="entry name" value="CMD"/>
    <property type="match status" value="2"/>
</dbReference>
<keyword evidence="2" id="KW-0575">Peroxidase</keyword>
<name>A0A941IRS2_9ACTN</name>
<feature type="domain" description="Carboxymuconolactone decarboxylase-like" evidence="1">
    <location>
        <begin position="2"/>
        <end position="42"/>
    </location>
</feature>
<keyword evidence="2" id="KW-0560">Oxidoreductase</keyword>
<evidence type="ECO:0000313" key="3">
    <source>
        <dbReference type="Proteomes" id="UP000675781"/>
    </source>
</evidence>
<feature type="domain" description="Carboxymuconolactone decarboxylase-like" evidence="1">
    <location>
        <begin position="67"/>
        <end position="127"/>
    </location>
</feature>
<dbReference type="AlphaFoldDB" id="A0A941IRS2"/>
<dbReference type="Proteomes" id="UP000675781">
    <property type="component" value="Unassembled WGS sequence"/>
</dbReference>
<dbReference type="GO" id="GO:0051920">
    <property type="term" value="F:peroxiredoxin activity"/>
    <property type="evidence" value="ECO:0007669"/>
    <property type="project" value="InterPro"/>
</dbReference>
<dbReference type="InterPro" id="IPR003779">
    <property type="entry name" value="CMD-like"/>
</dbReference>
<gene>
    <name evidence="2" type="ORF">KDL01_30630</name>
</gene>
<accession>A0A941IRS2</accession>
<sequence length="202" mass="20720">MMDLAEVLLRGDSPLTRGERELIAAYVSEQNDCEYCAASHGACAAVLMPEGTPLVDQVRKDPSLAPIDDRLRALLAIAGAVAQGGWAVKEEQITAARAAGAEDRDIHDTVLVAAAFCMYNRYVDGLATLTPHDPAAYALVADRLVTQGYAIPSQAPAGGAAAISAAKAAAAAASAAAAAAAAGEAEENTPRRGFFARLLGSK</sequence>
<dbReference type="EMBL" id="JAGSOG010000221">
    <property type="protein sequence ID" value="MBR7837674.1"/>
    <property type="molecule type" value="Genomic_DNA"/>
</dbReference>
<protein>
    <submittedName>
        <fullName evidence="2">Peroxidase-related enzyme</fullName>
    </submittedName>
</protein>
<dbReference type="PANTHER" id="PTHR35446">
    <property type="entry name" value="SI:CH211-175M2.5"/>
    <property type="match status" value="1"/>
</dbReference>
<evidence type="ECO:0000313" key="2">
    <source>
        <dbReference type="EMBL" id="MBR7837674.1"/>
    </source>
</evidence>
<dbReference type="PANTHER" id="PTHR35446:SF2">
    <property type="entry name" value="CARBOXYMUCONOLACTONE DECARBOXYLASE-LIKE DOMAIN-CONTAINING PROTEIN"/>
    <property type="match status" value="1"/>
</dbReference>
<evidence type="ECO:0000259" key="1">
    <source>
        <dbReference type="Pfam" id="PF02627"/>
    </source>
</evidence>
<proteinExistence type="predicted"/>
<dbReference type="InterPro" id="IPR004675">
    <property type="entry name" value="AhpD_core"/>
</dbReference>
<reference evidence="2" key="1">
    <citation type="submission" date="2021-04" db="EMBL/GenBank/DDBJ databases">
        <title>Genome based classification of Actinospica acidithermotolerans sp. nov., an actinobacterium isolated from an Indonesian hot spring.</title>
        <authorList>
            <person name="Kusuma A.B."/>
            <person name="Putra K.E."/>
            <person name="Nafisah S."/>
            <person name="Loh J."/>
            <person name="Nouioui I."/>
            <person name="Goodfellow M."/>
        </authorList>
    </citation>
    <scope>NUCLEOTIDE SEQUENCE</scope>
    <source>
        <strain evidence="2">CSCA 57</strain>
    </source>
</reference>
<organism evidence="2 3">
    <name type="scientific">Actinospica durhamensis</name>
    <dbReference type="NCBI Taxonomy" id="1508375"/>
    <lineage>
        <taxon>Bacteria</taxon>
        <taxon>Bacillati</taxon>
        <taxon>Actinomycetota</taxon>
        <taxon>Actinomycetes</taxon>
        <taxon>Catenulisporales</taxon>
        <taxon>Actinospicaceae</taxon>
        <taxon>Actinospica</taxon>
    </lineage>
</organism>
<comment type="caution">
    <text evidence="2">The sequence shown here is derived from an EMBL/GenBank/DDBJ whole genome shotgun (WGS) entry which is preliminary data.</text>
</comment>
<keyword evidence="3" id="KW-1185">Reference proteome</keyword>
<dbReference type="InterPro" id="IPR010195">
    <property type="entry name" value="Uncharacterised_peroxidase-rel"/>
</dbReference>
<dbReference type="NCBIfam" id="TIGR01926">
    <property type="entry name" value="peroxid_rel"/>
    <property type="match status" value="1"/>
</dbReference>
<dbReference type="NCBIfam" id="TIGR00778">
    <property type="entry name" value="ahpD_dom"/>
    <property type="match status" value="1"/>
</dbReference>
<dbReference type="SUPFAM" id="SSF69118">
    <property type="entry name" value="AhpD-like"/>
    <property type="match status" value="1"/>
</dbReference>
<dbReference type="Gene3D" id="1.20.1290.10">
    <property type="entry name" value="AhpD-like"/>
    <property type="match status" value="1"/>
</dbReference>